<dbReference type="GO" id="GO:0070012">
    <property type="term" value="F:oligopeptidase activity"/>
    <property type="evidence" value="ECO:0007669"/>
    <property type="project" value="TreeGrafter"/>
</dbReference>
<evidence type="ECO:0000259" key="1">
    <source>
        <dbReference type="Pfam" id="PF02897"/>
    </source>
</evidence>
<dbReference type="OrthoDB" id="248387at2759"/>
<dbReference type="eggNOG" id="KOG2237">
    <property type="taxonomic scope" value="Eukaryota"/>
</dbReference>
<feature type="non-terminal residue" evidence="2">
    <location>
        <position position="1"/>
    </location>
</feature>
<evidence type="ECO:0000313" key="3">
    <source>
        <dbReference type="Proteomes" id="UP000029120"/>
    </source>
</evidence>
<feature type="domain" description="Peptidase S9A N-terminal" evidence="1">
    <location>
        <begin position="10"/>
        <end position="55"/>
    </location>
</feature>
<keyword evidence="3" id="KW-1185">Reference proteome</keyword>
<dbReference type="Pfam" id="PF02897">
    <property type="entry name" value="Peptidase_S9_N"/>
    <property type="match status" value="1"/>
</dbReference>
<dbReference type="Gramene" id="KFK33504">
    <property type="protein sequence ID" value="KFK33504"/>
    <property type="gene ID" value="AALP_AA5G021500"/>
</dbReference>
<dbReference type="EMBL" id="CM002873">
    <property type="protein sequence ID" value="KFK33504.1"/>
    <property type="molecule type" value="Genomic_DNA"/>
</dbReference>
<evidence type="ECO:0000313" key="2">
    <source>
        <dbReference type="EMBL" id="KFK33504.1"/>
    </source>
</evidence>
<dbReference type="PANTHER" id="PTHR42881">
    <property type="entry name" value="PROLYL ENDOPEPTIDASE"/>
    <property type="match status" value="1"/>
</dbReference>
<dbReference type="Gene3D" id="2.130.10.120">
    <property type="entry name" value="Prolyl oligopeptidase, N-terminal domain"/>
    <property type="match status" value="1"/>
</dbReference>
<sequence>EGEKIYVGTETNSNLYHELYYHFLGTDQSSDVLCWRDHENPKYMFGSKVTDDGKFGYCVLVFKHKPNFVLIKIKAIFLKCTMTDPKGTIFGLGKLHEMVGKGKRKWSIQAPLRQNLQRSMSS</sequence>
<name>A0A087GUF2_ARAAL</name>
<accession>A0A087GUF2</accession>
<protein>
    <recommendedName>
        <fullName evidence="1">Peptidase S9A N-terminal domain-containing protein</fullName>
    </recommendedName>
</protein>
<gene>
    <name evidence="2" type="ordered locus">AALP_Aa5g021500</name>
</gene>
<proteinExistence type="predicted"/>
<dbReference type="AlphaFoldDB" id="A0A087GUF2"/>
<dbReference type="InterPro" id="IPR051167">
    <property type="entry name" value="Prolyl_oligopep/macrocyclase"/>
</dbReference>
<organism evidence="2 3">
    <name type="scientific">Arabis alpina</name>
    <name type="common">Alpine rock-cress</name>
    <dbReference type="NCBI Taxonomy" id="50452"/>
    <lineage>
        <taxon>Eukaryota</taxon>
        <taxon>Viridiplantae</taxon>
        <taxon>Streptophyta</taxon>
        <taxon>Embryophyta</taxon>
        <taxon>Tracheophyta</taxon>
        <taxon>Spermatophyta</taxon>
        <taxon>Magnoliopsida</taxon>
        <taxon>eudicotyledons</taxon>
        <taxon>Gunneridae</taxon>
        <taxon>Pentapetalae</taxon>
        <taxon>rosids</taxon>
        <taxon>malvids</taxon>
        <taxon>Brassicales</taxon>
        <taxon>Brassicaceae</taxon>
        <taxon>Arabideae</taxon>
        <taxon>Arabis</taxon>
    </lineage>
</organism>
<dbReference type="Proteomes" id="UP000029120">
    <property type="component" value="Chromosome 5"/>
</dbReference>
<dbReference type="GO" id="GO:0005829">
    <property type="term" value="C:cytosol"/>
    <property type="evidence" value="ECO:0007669"/>
    <property type="project" value="TreeGrafter"/>
</dbReference>
<reference evidence="3" key="1">
    <citation type="journal article" date="2015" name="Nat. Plants">
        <title>Genome expansion of Arabis alpina linked with retrotransposition and reduced symmetric DNA methylation.</title>
        <authorList>
            <person name="Willing E.M."/>
            <person name="Rawat V."/>
            <person name="Mandakova T."/>
            <person name="Maumus F."/>
            <person name="James G.V."/>
            <person name="Nordstroem K.J."/>
            <person name="Becker C."/>
            <person name="Warthmann N."/>
            <person name="Chica C."/>
            <person name="Szarzynska B."/>
            <person name="Zytnicki M."/>
            <person name="Albani M.C."/>
            <person name="Kiefer C."/>
            <person name="Bergonzi S."/>
            <person name="Castaings L."/>
            <person name="Mateos J.L."/>
            <person name="Berns M.C."/>
            <person name="Bujdoso N."/>
            <person name="Piofczyk T."/>
            <person name="de Lorenzo L."/>
            <person name="Barrero-Sicilia C."/>
            <person name="Mateos I."/>
            <person name="Piednoel M."/>
            <person name="Hagmann J."/>
            <person name="Chen-Min-Tao R."/>
            <person name="Iglesias-Fernandez R."/>
            <person name="Schuster S.C."/>
            <person name="Alonso-Blanco C."/>
            <person name="Roudier F."/>
            <person name="Carbonero P."/>
            <person name="Paz-Ares J."/>
            <person name="Davis S.J."/>
            <person name="Pecinka A."/>
            <person name="Quesneville H."/>
            <person name="Colot V."/>
            <person name="Lysak M.A."/>
            <person name="Weigel D."/>
            <person name="Coupland G."/>
            <person name="Schneeberger K."/>
        </authorList>
    </citation>
    <scope>NUCLEOTIDE SEQUENCE [LARGE SCALE GENOMIC DNA]</scope>
    <source>
        <strain evidence="3">cv. Pajares</strain>
    </source>
</reference>
<dbReference type="PANTHER" id="PTHR42881:SF2">
    <property type="entry name" value="PROLYL ENDOPEPTIDASE"/>
    <property type="match status" value="1"/>
</dbReference>
<dbReference type="GO" id="GO:0004252">
    <property type="term" value="F:serine-type endopeptidase activity"/>
    <property type="evidence" value="ECO:0007669"/>
    <property type="project" value="InterPro"/>
</dbReference>
<dbReference type="InterPro" id="IPR023302">
    <property type="entry name" value="Pept_S9A_N"/>
</dbReference>